<comment type="caution">
    <text evidence="4">The sequence shown here is derived from an EMBL/GenBank/DDBJ whole genome shotgun (WGS) entry which is preliminary data.</text>
</comment>
<organism evidence="4 5">
    <name type="scientific">Nakamurella alba</name>
    <dbReference type="NCBI Taxonomy" id="2665158"/>
    <lineage>
        <taxon>Bacteria</taxon>
        <taxon>Bacillati</taxon>
        <taxon>Actinomycetota</taxon>
        <taxon>Actinomycetes</taxon>
        <taxon>Nakamurellales</taxon>
        <taxon>Nakamurellaceae</taxon>
        <taxon>Nakamurella</taxon>
    </lineage>
</organism>
<dbReference type="AlphaFoldDB" id="A0A7K1FMM0"/>
<dbReference type="Pfam" id="PF03861">
    <property type="entry name" value="ANTAR"/>
    <property type="match status" value="1"/>
</dbReference>
<feature type="domain" description="ANTAR" evidence="3">
    <location>
        <begin position="170"/>
        <end position="231"/>
    </location>
</feature>
<dbReference type="RefSeq" id="WP_154768563.1">
    <property type="nucleotide sequence ID" value="NZ_WLYK01000003.1"/>
</dbReference>
<protein>
    <submittedName>
        <fullName evidence="4">ANTAR domain-containing protein</fullName>
    </submittedName>
</protein>
<dbReference type="GO" id="GO:0003723">
    <property type="term" value="F:RNA binding"/>
    <property type="evidence" value="ECO:0007669"/>
    <property type="project" value="InterPro"/>
</dbReference>
<dbReference type="SUPFAM" id="SSF52172">
    <property type="entry name" value="CheY-like"/>
    <property type="match status" value="1"/>
</dbReference>
<keyword evidence="1" id="KW-0805">Transcription regulation</keyword>
<dbReference type="Gene3D" id="1.10.10.10">
    <property type="entry name" value="Winged helix-like DNA-binding domain superfamily/Winged helix DNA-binding domain"/>
    <property type="match status" value="1"/>
</dbReference>
<dbReference type="Proteomes" id="UP000460221">
    <property type="component" value="Unassembled WGS sequence"/>
</dbReference>
<accession>A0A7K1FMM0</accession>
<evidence type="ECO:0000256" key="1">
    <source>
        <dbReference type="ARBA" id="ARBA00023015"/>
    </source>
</evidence>
<dbReference type="PROSITE" id="PS50921">
    <property type="entry name" value="ANTAR"/>
    <property type="match status" value="1"/>
</dbReference>
<keyword evidence="5" id="KW-1185">Reference proteome</keyword>
<dbReference type="Gene3D" id="3.30.450.40">
    <property type="match status" value="1"/>
</dbReference>
<dbReference type="SMART" id="SM01012">
    <property type="entry name" value="ANTAR"/>
    <property type="match status" value="1"/>
</dbReference>
<reference evidence="4 5" key="1">
    <citation type="submission" date="2019-11" db="EMBL/GenBank/DDBJ databases">
        <authorList>
            <person name="Jiang L.-Q."/>
        </authorList>
    </citation>
    <scope>NUCLEOTIDE SEQUENCE [LARGE SCALE GENOMIC DNA]</scope>
    <source>
        <strain evidence="4 5">YIM 132087</strain>
    </source>
</reference>
<gene>
    <name evidence="4" type="ORF">GIS00_11495</name>
</gene>
<dbReference type="EMBL" id="WLYK01000003">
    <property type="protein sequence ID" value="MTD14569.1"/>
    <property type="molecule type" value="Genomic_DNA"/>
</dbReference>
<evidence type="ECO:0000259" key="3">
    <source>
        <dbReference type="PROSITE" id="PS50921"/>
    </source>
</evidence>
<dbReference type="InterPro" id="IPR029016">
    <property type="entry name" value="GAF-like_dom_sf"/>
</dbReference>
<dbReference type="InterPro" id="IPR011006">
    <property type="entry name" value="CheY-like_superfamily"/>
</dbReference>
<dbReference type="InterPro" id="IPR005561">
    <property type="entry name" value="ANTAR"/>
</dbReference>
<evidence type="ECO:0000313" key="5">
    <source>
        <dbReference type="Proteomes" id="UP000460221"/>
    </source>
</evidence>
<keyword evidence="2" id="KW-0804">Transcription</keyword>
<dbReference type="InterPro" id="IPR036388">
    <property type="entry name" value="WH-like_DNA-bd_sf"/>
</dbReference>
<evidence type="ECO:0000313" key="4">
    <source>
        <dbReference type="EMBL" id="MTD14569.1"/>
    </source>
</evidence>
<name>A0A7K1FMM0_9ACTN</name>
<dbReference type="PIRSF" id="PIRSF036625">
    <property type="entry name" value="GAF_ANTAR"/>
    <property type="match status" value="1"/>
</dbReference>
<sequence>MSVSREVPRRSGDPATVFAGLAEIIYDYDDFDQIHGALCAAAPMLVPGCDHASMMLRRGSGFQTVAASDETARTVDMLEQRHGEGPCVDAIVDENPQLDPDLTISPTWPTLAADVLALTPVRSVAGFRLRVNQDKVGALNVFSDTAGGLDEESVHHAIMLTAFASVALLAAHQRHQASSLRLGLESNREIGKAVGLLMAFHKVGEDQAFEMLRTTSQQMNLKIADVAREVLDHERSRSR</sequence>
<proteinExistence type="predicted"/>
<evidence type="ECO:0000256" key="2">
    <source>
        <dbReference type="ARBA" id="ARBA00023163"/>
    </source>
</evidence>
<dbReference type="InterPro" id="IPR012074">
    <property type="entry name" value="GAF_ANTAR"/>
</dbReference>
<dbReference type="SUPFAM" id="SSF55781">
    <property type="entry name" value="GAF domain-like"/>
    <property type="match status" value="1"/>
</dbReference>